<dbReference type="AlphaFoldDB" id="A0A7W9PE30"/>
<sequence>MHEQSGLYIKDVAEQVDLHHTTVTKMLKGQPCKLKQIYIDKLCEIYDASAETRENLKTLAAEAESTRGWWHALGHTQSGVPLSTYVALEKETTTLSIFQSARIPGLLQTEDYARALLRTSPDLTADEIESHVELRMSRQAVLTDSRPKLDVILDECVLHRALSDSQLAPGLVRHITQVSKLPNVSIRLVPFDVGIYRGTEVNSFIILEFDNKADLDPGPPVVYVEVGVGSALYFEEEQQVTRYRQTWDAIEQSALSAAKTRAYLSAALKELPRKSGRSGQP</sequence>
<evidence type="ECO:0000259" key="1">
    <source>
        <dbReference type="Pfam" id="PF19054"/>
    </source>
</evidence>
<feature type="domain" description="DUF5753" evidence="1">
    <location>
        <begin position="83"/>
        <end position="264"/>
    </location>
</feature>
<evidence type="ECO:0000313" key="3">
    <source>
        <dbReference type="Proteomes" id="UP000540412"/>
    </source>
</evidence>
<accession>A0A7W9PE30</accession>
<dbReference type="RefSeq" id="WP_040751188.1">
    <property type="nucleotide sequence ID" value="NZ_JACHIT010000001.1"/>
</dbReference>
<dbReference type="InterPro" id="IPR043917">
    <property type="entry name" value="DUF5753"/>
</dbReference>
<organism evidence="2 3">
    <name type="scientific">Nocardia transvalensis</name>
    <dbReference type="NCBI Taxonomy" id="37333"/>
    <lineage>
        <taxon>Bacteria</taxon>
        <taxon>Bacillati</taxon>
        <taxon>Actinomycetota</taxon>
        <taxon>Actinomycetes</taxon>
        <taxon>Mycobacteriales</taxon>
        <taxon>Nocardiaceae</taxon>
        <taxon>Nocardia</taxon>
    </lineage>
</organism>
<dbReference type="Pfam" id="PF19054">
    <property type="entry name" value="DUF5753"/>
    <property type="match status" value="1"/>
</dbReference>
<protein>
    <recommendedName>
        <fullName evidence="1">DUF5753 domain-containing protein</fullName>
    </recommendedName>
</protein>
<dbReference type="EMBL" id="JACHIT010000001">
    <property type="protein sequence ID" value="MBB5914345.1"/>
    <property type="molecule type" value="Genomic_DNA"/>
</dbReference>
<keyword evidence="3" id="KW-1185">Reference proteome</keyword>
<dbReference type="Proteomes" id="UP000540412">
    <property type="component" value="Unassembled WGS sequence"/>
</dbReference>
<name>A0A7W9PE30_9NOCA</name>
<comment type="caution">
    <text evidence="2">The sequence shown here is derived from an EMBL/GenBank/DDBJ whole genome shotgun (WGS) entry which is preliminary data.</text>
</comment>
<proteinExistence type="predicted"/>
<evidence type="ECO:0000313" key="2">
    <source>
        <dbReference type="EMBL" id="MBB5914345.1"/>
    </source>
</evidence>
<reference evidence="2 3" key="1">
    <citation type="submission" date="2020-08" db="EMBL/GenBank/DDBJ databases">
        <title>Sequencing the genomes of 1000 actinobacteria strains.</title>
        <authorList>
            <person name="Klenk H.-P."/>
        </authorList>
    </citation>
    <scope>NUCLEOTIDE SEQUENCE [LARGE SCALE GENOMIC DNA]</scope>
    <source>
        <strain evidence="2 3">DSM 43582</strain>
    </source>
</reference>
<gene>
    <name evidence="2" type="ORF">BJY24_003212</name>
</gene>